<evidence type="ECO:0000313" key="2">
    <source>
        <dbReference type="Proteomes" id="UP000614200"/>
    </source>
</evidence>
<dbReference type="NCBIfam" id="NF006976">
    <property type="entry name" value="PRK09449.1"/>
    <property type="match status" value="1"/>
</dbReference>
<dbReference type="NCBIfam" id="TIGR01549">
    <property type="entry name" value="HAD-SF-IA-v1"/>
    <property type="match status" value="1"/>
</dbReference>
<dbReference type="NCBIfam" id="TIGR02254">
    <property type="entry name" value="YjjG_YfnB"/>
    <property type="match status" value="1"/>
</dbReference>
<dbReference type="Gene3D" id="1.10.150.240">
    <property type="entry name" value="Putative phosphatase, domain 2"/>
    <property type="match status" value="1"/>
</dbReference>
<reference evidence="1 2" key="1">
    <citation type="submission" date="2020-11" db="EMBL/GenBank/DDBJ databases">
        <title>Fusibacter basophilias sp. nov.</title>
        <authorList>
            <person name="Qiu D."/>
        </authorList>
    </citation>
    <scope>NUCLEOTIDE SEQUENCE [LARGE SCALE GENOMIC DNA]</scope>
    <source>
        <strain evidence="1 2">Q10-2</strain>
    </source>
</reference>
<accession>A0ABR9ZPN1</accession>
<dbReference type="SFLD" id="SFLDG01129">
    <property type="entry name" value="C1.5:_HAD__Beta-PGM__Phosphata"/>
    <property type="match status" value="1"/>
</dbReference>
<keyword evidence="2" id="KW-1185">Reference proteome</keyword>
<gene>
    <name evidence="1" type="ORF">ISU02_04690</name>
</gene>
<dbReference type="InterPro" id="IPR023198">
    <property type="entry name" value="PGP-like_dom2"/>
</dbReference>
<dbReference type="PANTHER" id="PTHR47478:SF1">
    <property type="entry name" value="PYRIMIDINE 5'-NUCLEOTIDASE YJJG"/>
    <property type="match status" value="1"/>
</dbReference>
<dbReference type="SUPFAM" id="SSF56784">
    <property type="entry name" value="HAD-like"/>
    <property type="match status" value="1"/>
</dbReference>
<comment type="caution">
    <text evidence="1">The sequence shown here is derived from an EMBL/GenBank/DDBJ whole genome shotgun (WGS) entry which is preliminary data.</text>
</comment>
<dbReference type="InterPro" id="IPR006439">
    <property type="entry name" value="HAD-SF_hydro_IA"/>
</dbReference>
<proteinExistence type="predicted"/>
<dbReference type="EMBL" id="JADKNH010000002">
    <property type="protein sequence ID" value="MBF4692399.1"/>
    <property type="molecule type" value="Genomic_DNA"/>
</dbReference>
<dbReference type="RefSeq" id="WP_194700631.1">
    <property type="nucleotide sequence ID" value="NZ_JADKNH010000002.1"/>
</dbReference>
<organism evidence="1 2">
    <name type="scientific">Fusibacter ferrireducens</name>
    <dbReference type="NCBI Taxonomy" id="2785058"/>
    <lineage>
        <taxon>Bacteria</taxon>
        <taxon>Bacillati</taxon>
        <taxon>Bacillota</taxon>
        <taxon>Clostridia</taxon>
        <taxon>Eubacteriales</taxon>
        <taxon>Eubacteriales Family XII. Incertae Sedis</taxon>
        <taxon>Fusibacter</taxon>
    </lineage>
</organism>
<dbReference type="PANTHER" id="PTHR47478">
    <property type="match status" value="1"/>
</dbReference>
<dbReference type="Pfam" id="PF00702">
    <property type="entry name" value="Hydrolase"/>
    <property type="match status" value="1"/>
</dbReference>
<protein>
    <submittedName>
        <fullName evidence="1">Noncanonical pyrimidine nucleotidase, YjjG family</fullName>
    </submittedName>
</protein>
<dbReference type="InterPro" id="IPR052550">
    <property type="entry name" value="Pyrimidine_5'-ntase_YjjG"/>
</dbReference>
<dbReference type="InterPro" id="IPR023214">
    <property type="entry name" value="HAD_sf"/>
</dbReference>
<dbReference type="Gene3D" id="3.40.50.1000">
    <property type="entry name" value="HAD superfamily/HAD-like"/>
    <property type="match status" value="1"/>
</dbReference>
<name>A0ABR9ZPN1_9FIRM</name>
<dbReference type="SFLD" id="SFLDS00003">
    <property type="entry name" value="Haloacid_Dehalogenase"/>
    <property type="match status" value="1"/>
</dbReference>
<evidence type="ECO:0000313" key="1">
    <source>
        <dbReference type="EMBL" id="MBF4692399.1"/>
    </source>
</evidence>
<dbReference type="InterPro" id="IPR011951">
    <property type="entry name" value="HAD-SF_hydro_IA_YjjG/PynA"/>
</dbReference>
<dbReference type="Proteomes" id="UP000614200">
    <property type="component" value="Unassembled WGS sequence"/>
</dbReference>
<dbReference type="InterPro" id="IPR036412">
    <property type="entry name" value="HAD-like_sf"/>
</dbReference>
<sequence>MKYELILFDADETLFDFKKSERVALENTITDLGLTYDAMYHLPLYKEVNTRIWRELEEGKIQQSLLKTERFRRYADRLNIEIDASKVSVLYEKHLSEASFLYDESLSVIQALHSKCQLVIITNGLTSVQKNRIGQSVIAPYFKTIIISEEVKAAKPNRKIFEIALDSVHFTDKSKVLIVGDSLTSDIQGGINFGIDTCWFNPNHRENKTQIRPTYKIADLYELLALLR</sequence>